<evidence type="ECO:0000256" key="18">
    <source>
        <dbReference type="RuleBase" id="RU000457"/>
    </source>
</evidence>
<evidence type="ECO:0000256" key="19">
    <source>
        <dbReference type="SAM" id="Phobius"/>
    </source>
</evidence>
<dbReference type="CTD" id="4513"/>
<keyword evidence="15 18" id="KW-0496">Mitochondrion</keyword>
<keyword evidence="11" id="KW-1278">Translocase</keyword>
<dbReference type="PROSITE" id="PS50999">
    <property type="entry name" value="COX2_TM"/>
    <property type="match status" value="1"/>
</dbReference>
<dbReference type="GO" id="GO:0042773">
    <property type="term" value="P:ATP synthesis coupled electron transport"/>
    <property type="evidence" value="ECO:0007669"/>
    <property type="project" value="TreeGrafter"/>
</dbReference>
<name>J3RR30_MENMO</name>
<keyword evidence="8 18" id="KW-0479">Metal-binding</keyword>
<evidence type="ECO:0000256" key="8">
    <source>
        <dbReference type="ARBA" id="ARBA00022723"/>
    </source>
</evidence>
<evidence type="ECO:0000313" key="22">
    <source>
        <dbReference type="EMBL" id="AFC35461.1"/>
    </source>
</evidence>
<dbReference type="InterPro" id="IPR008972">
    <property type="entry name" value="Cupredoxin"/>
</dbReference>
<evidence type="ECO:0000256" key="4">
    <source>
        <dbReference type="ARBA" id="ARBA00015946"/>
    </source>
</evidence>
<dbReference type="InterPro" id="IPR045187">
    <property type="entry name" value="CcO_II"/>
</dbReference>
<dbReference type="PROSITE" id="PS50857">
    <property type="entry name" value="COX2_CUA"/>
    <property type="match status" value="1"/>
</dbReference>
<dbReference type="GO" id="GO:0005743">
    <property type="term" value="C:mitochondrial inner membrane"/>
    <property type="evidence" value="ECO:0007669"/>
    <property type="project" value="UniProtKB-SubCell"/>
</dbReference>
<keyword evidence="13 19" id="KW-1133">Transmembrane helix</keyword>
<evidence type="ECO:0000256" key="17">
    <source>
        <dbReference type="ARBA" id="ARBA00049512"/>
    </source>
</evidence>
<evidence type="ECO:0000256" key="11">
    <source>
        <dbReference type="ARBA" id="ARBA00022967"/>
    </source>
</evidence>
<comment type="similarity">
    <text evidence="2 18">Belongs to the cytochrome c oxidase subunit 2 family.</text>
</comment>
<evidence type="ECO:0000259" key="20">
    <source>
        <dbReference type="PROSITE" id="PS50857"/>
    </source>
</evidence>
<dbReference type="PRINTS" id="PR01166">
    <property type="entry name" value="CYCOXIDASEII"/>
</dbReference>
<keyword evidence="10" id="KW-0460">Magnesium</keyword>
<proteinExistence type="inferred from homology"/>
<comment type="subcellular location">
    <subcellularLocation>
        <location evidence="1 18">Mitochondrion inner membrane</location>
        <topology evidence="1 18">Multi-pass membrane protein</topology>
    </subcellularLocation>
</comment>
<evidence type="ECO:0000256" key="3">
    <source>
        <dbReference type="ARBA" id="ARBA00011164"/>
    </source>
</evidence>
<evidence type="ECO:0000256" key="5">
    <source>
        <dbReference type="ARBA" id="ARBA00022448"/>
    </source>
</evidence>
<evidence type="ECO:0000256" key="15">
    <source>
        <dbReference type="ARBA" id="ARBA00023128"/>
    </source>
</evidence>
<dbReference type="EMBL" id="JQ398619">
    <property type="protein sequence ID" value="AFC35461.1"/>
    <property type="molecule type" value="Genomic_DNA"/>
</dbReference>
<evidence type="ECO:0000256" key="6">
    <source>
        <dbReference type="ARBA" id="ARBA00022660"/>
    </source>
</evidence>
<keyword evidence="9 18" id="KW-0999">Mitochondrion inner membrane</keyword>
<feature type="transmembrane region" description="Helical" evidence="19">
    <location>
        <begin position="23"/>
        <end position="45"/>
    </location>
</feature>
<accession>J3RR30</accession>
<feature type="domain" description="Cytochrome oxidase subunit II copper A binding" evidence="20">
    <location>
        <begin position="94"/>
        <end position="223"/>
    </location>
</feature>
<dbReference type="Pfam" id="PF02790">
    <property type="entry name" value="COX2_TM"/>
    <property type="match status" value="1"/>
</dbReference>
<organism evidence="22">
    <name type="scientific">Mengenilla moldrzyki</name>
    <name type="common">Twisted-wing parasite</name>
    <dbReference type="NCBI Taxonomy" id="1155016"/>
    <lineage>
        <taxon>Eukaryota</taxon>
        <taxon>Metazoa</taxon>
        <taxon>Ecdysozoa</taxon>
        <taxon>Arthropoda</taxon>
        <taxon>Hexapoda</taxon>
        <taxon>Insecta</taxon>
        <taxon>Pterygota</taxon>
        <taxon>Neoptera</taxon>
        <taxon>Endopterygota</taxon>
        <taxon>Strepsiptera</taxon>
        <taxon>Mengenillidia</taxon>
        <taxon>Mengenillidae</taxon>
        <taxon>Mengenilla</taxon>
    </lineage>
</organism>
<dbReference type="SUPFAM" id="SSF81464">
    <property type="entry name" value="Cytochrome c oxidase subunit II-like, transmembrane region"/>
    <property type="match status" value="1"/>
</dbReference>
<dbReference type="AlphaFoldDB" id="J3RR30"/>
<keyword evidence="12 18" id="KW-0249">Electron transport</keyword>
<reference evidence="22" key="1">
    <citation type="journal article" date="2012" name="Curr. Biol.">
        <title>Genomic and morphological evidence converge to resolve the enigma of strepsiptera.</title>
        <authorList>
            <person name="Niehuis O."/>
            <person name="Hartig G."/>
            <person name="Grath S."/>
            <person name="Pohl H."/>
            <person name="Lehmann J."/>
            <person name="Tafer H."/>
            <person name="Donath A."/>
            <person name="Krauss V."/>
            <person name="Eisenhardt C."/>
            <person name="Hertel J."/>
            <person name="Petersen M."/>
            <person name="Mayer C."/>
            <person name="Meusemann K."/>
            <person name="Peters R.S."/>
            <person name="Stadler P.F."/>
            <person name="Beutel R.G."/>
            <person name="Bornberg-Bauer E."/>
            <person name="McKenna D.D."/>
            <person name="Misof B."/>
        </authorList>
    </citation>
    <scope>NUCLEOTIDE SEQUENCE</scope>
</reference>
<evidence type="ECO:0000256" key="9">
    <source>
        <dbReference type="ARBA" id="ARBA00022792"/>
    </source>
</evidence>
<dbReference type="InterPro" id="IPR002429">
    <property type="entry name" value="CcO_II-like_C"/>
</dbReference>
<dbReference type="GO" id="GO:0005507">
    <property type="term" value="F:copper ion binding"/>
    <property type="evidence" value="ECO:0007669"/>
    <property type="project" value="InterPro"/>
</dbReference>
<dbReference type="PANTHER" id="PTHR22888">
    <property type="entry name" value="CYTOCHROME C OXIDASE, SUBUNIT II"/>
    <property type="match status" value="1"/>
</dbReference>
<comment type="subunit">
    <text evidence="3">Component of the cytochrome c oxidase (complex IV, CIV), a multisubunit enzyme composed of a catalytic core of 3 subunits and several supernumerary subunits. The complex exists as a monomer or a dimer and forms supercomplexes (SCs) in the inner mitochondrial membrane with ubiquinol-cytochrome c oxidoreductase (cytochrome b-c1 complex, complex III, CIII).</text>
</comment>
<protein>
    <recommendedName>
        <fullName evidence="4 18">Cytochrome c oxidase subunit 2</fullName>
    </recommendedName>
</protein>
<keyword evidence="7 18" id="KW-0812">Transmembrane</keyword>
<dbReference type="Gene3D" id="1.10.287.90">
    <property type="match status" value="1"/>
</dbReference>
<comment type="cofactor">
    <cofactor evidence="18">
        <name>Cu cation</name>
        <dbReference type="ChEBI" id="CHEBI:23378"/>
    </cofactor>
    <text evidence="18">Binds a copper A center.</text>
</comment>
<feature type="transmembrane region" description="Helical" evidence="19">
    <location>
        <begin position="65"/>
        <end position="88"/>
    </location>
</feature>
<dbReference type="Gene3D" id="2.60.40.420">
    <property type="entry name" value="Cupredoxins - blue copper proteins"/>
    <property type="match status" value="1"/>
</dbReference>
<gene>
    <name evidence="22" type="primary">cox2</name>
</gene>
<geneLocation type="mitochondrion" evidence="22"/>
<evidence type="ECO:0000256" key="1">
    <source>
        <dbReference type="ARBA" id="ARBA00004448"/>
    </source>
</evidence>
<dbReference type="GeneID" id="13540096"/>
<keyword evidence="6 18" id="KW-0679">Respiratory chain</keyword>
<dbReference type="GO" id="GO:0004129">
    <property type="term" value="F:cytochrome-c oxidase activity"/>
    <property type="evidence" value="ECO:0007669"/>
    <property type="project" value="UniProtKB-EC"/>
</dbReference>
<feature type="domain" description="Cytochrome oxidase subunit II transmembrane region profile" evidence="21">
    <location>
        <begin position="3"/>
        <end position="93"/>
    </location>
</feature>
<dbReference type="SUPFAM" id="SSF49503">
    <property type="entry name" value="Cupredoxins"/>
    <property type="match status" value="1"/>
</dbReference>
<keyword evidence="14 18" id="KW-0186">Copper</keyword>
<dbReference type="FunFam" id="2.60.40.420:FF:000001">
    <property type="entry name" value="Cytochrome c oxidase subunit 2"/>
    <property type="match status" value="1"/>
</dbReference>
<sequence length="230" mass="27509">MFLEIWLNLNLQDSASPIMEQMIYFHDFIMMIMIMILSIITYIIFSFMMNKITIKNLYKFHILELLWTFIPMMLIFMIALPSLLILYLSDENFPPSITLKITGHQWYWSYEYMNFHDLEINSYLINENYNFYLLESDNHIILPYHMIIRILTNSTDVIHSWTIPNFSVKLDAIPGRLNSTNLFINRSGMFFGQCSEICGINHSFMPITLESINIDYFIKWLNNSLDVWFK</sequence>
<evidence type="ECO:0000256" key="7">
    <source>
        <dbReference type="ARBA" id="ARBA00022692"/>
    </source>
</evidence>
<dbReference type="PROSITE" id="PS00078">
    <property type="entry name" value="COX2"/>
    <property type="match status" value="1"/>
</dbReference>
<evidence type="ECO:0000256" key="10">
    <source>
        <dbReference type="ARBA" id="ARBA00022842"/>
    </source>
</evidence>
<dbReference type="PANTHER" id="PTHR22888:SF9">
    <property type="entry name" value="CYTOCHROME C OXIDASE SUBUNIT 2"/>
    <property type="match status" value="1"/>
</dbReference>
<dbReference type="Pfam" id="PF00116">
    <property type="entry name" value="COX2"/>
    <property type="match status" value="1"/>
</dbReference>
<evidence type="ECO:0000256" key="16">
    <source>
        <dbReference type="ARBA" id="ARBA00023136"/>
    </source>
</evidence>
<keyword evidence="16 18" id="KW-0472">Membrane</keyword>
<comment type="catalytic activity">
    <reaction evidence="17">
        <text>4 Fe(II)-[cytochrome c] + O2 + 8 H(+)(in) = 4 Fe(III)-[cytochrome c] + 2 H2O + 4 H(+)(out)</text>
        <dbReference type="Rhea" id="RHEA:11436"/>
        <dbReference type="Rhea" id="RHEA-COMP:10350"/>
        <dbReference type="Rhea" id="RHEA-COMP:14399"/>
        <dbReference type="ChEBI" id="CHEBI:15377"/>
        <dbReference type="ChEBI" id="CHEBI:15378"/>
        <dbReference type="ChEBI" id="CHEBI:15379"/>
        <dbReference type="ChEBI" id="CHEBI:29033"/>
        <dbReference type="ChEBI" id="CHEBI:29034"/>
        <dbReference type="EC" id="7.1.1.9"/>
    </reaction>
    <physiologicalReaction direction="left-to-right" evidence="17">
        <dbReference type="Rhea" id="RHEA:11437"/>
    </physiologicalReaction>
</comment>
<comment type="function">
    <text evidence="18">Component of the cytochrome c oxidase, the last enzyme in the mitochondrial electron transport chain which drives oxidative phosphorylation. The respiratory chain contains 3 multisubunit complexes succinate dehydrogenase (complex II, CII), ubiquinol-cytochrome c oxidoreductase (cytochrome b-c1 complex, complex III, CIII) and cytochrome c oxidase (complex IV, CIV), that cooperate to transfer electrons derived from NADH and succinate to molecular oxygen, creating an electrochemical gradient over the inner membrane that drives transmembrane transport and the ATP synthase. Cytochrome c oxidase is the component of the respiratory chain that catalyzes the reduction of oxygen to water. Electrons originating from reduced cytochrome c in the intermembrane space (IMS) are transferred via the dinuclear copper A center (CU(A)) of subunit 2 and heme A of subunit 1 to the active site in subunit 1, a binuclear center (BNC) formed by heme A3 and copper B (CU(B)). The BNC reduces molecular oxygen to 2 water molecules using 4 electrons from cytochrome c in the IMS and 4 protons from the mitochondrial matrix.</text>
</comment>
<evidence type="ECO:0000256" key="13">
    <source>
        <dbReference type="ARBA" id="ARBA00022989"/>
    </source>
</evidence>
<keyword evidence="5 18" id="KW-0813">Transport</keyword>
<dbReference type="InterPro" id="IPR001505">
    <property type="entry name" value="Copper_CuA"/>
</dbReference>
<dbReference type="InterPro" id="IPR011759">
    <property type="entry name" value="Cyt_c_oxidase_su2_TM_dom"/>
</dbReference>
<dbReference type="InterPro" id="IPR036257">
    <property type="entry name" value="Cyt_c_oxidase_su2_TM_sf"/>
</dbReference>
<evidence type="ECO:0000256" key="14">
    <source>
        <dbReference type="ARBA" id="ARBA00023008"/>
    </source>
</evidence>
<evidence type="ECO:0000256" key="12">
    <source>
        <dbReference type="ARBA" id="ARBA00022982"/>
    </source>
</evidence>
<evidence type="ECO:0000259" key="21">
    <source>
        <dbReference type="PROSITE" id="PS50999"/>
    </source>
</evidence>
<evidence type="ECO:0000256" key="2">
    <source>
        <dbReference type="ARBA" id="ARBA00007866"/>
    </source>
</evidence>